<dbReference type="AlphaFoldDB" id="A0A1L4D0L7"/>
<evidence type="ECO:0008006" key="3">
    <source>
        <dbReference type="Google" id="ProtNLM"/>
    </source>
</evidence>
<proteinExistence type="predicted"/>
<dbReference type="KEGG" id="saqi:AXG55_07335"/>
<dbReference type="Proteomes" id="UP000184731">
    <property type="component" value="Chromosome"/>
</dbReference>
<gene>
    <name evidence="1" type="ORF">AXG55_07335</name>
</gene>
<evidence type="ECO:0000313" key="2">
    <source>
        <dbReference type="Proteomes" id="UP000184731"/>
    </source>
</evidence>
<dbReference type="EMBL" id="CP017834">
    <property type="protein sequence ID" value="APJ03728.1"/>
    <property type="molecule type" value="Genomic_DNA"/>
</dbReference>
<keyword evidence="2" id="KW-1185">Reference proteome</keyword>
<organism evidence="1 2">
    <name type="scientific">Silvanigrella aquatica</name>
    <dbReference type="NCBI Taxonomy" id="1915309"/>
    <lineage>
        <taxon>Bacteria</taxon>
        <taxon>Pseudomonadati</taxon>
        <taxon>Bdellovibrionota</taxon>
        <taxon>Oligoflexia</taxon>
        <taxon>Silvanigrellales</taxon>
        <taxon>Silvanigrellaceae</taxon>
        <taxon>Silvanigrella</taxon>
    </lineage>
</organism>
<name>A0A1L4D0L7_9BACT</name>
<sequence>MILKSKGDNVKEDNVKEDNVKEEIFNEVRPMTKKRIIILTLLISSILTLFSCTKQDSVDLMVDIPEMLRRDRVASFYGPEAKRMCETYRKIYAGFCDTINQPYVKCYDLNDKKYKATACE</sequence>
<protein>
    <recommendedName>
        <fullName evidence="3">Lipoprotein</fullName>
    </recommendedName>
</protein>
<accession>A0A1L4D0L7</accession>
<reference evidence="1 2" key="1">
    <citation type="submission" date="2016-10" db="EMBL/GenBank/DDBJ databases">
        <title>Silvanigrella aquatica sp. nov., isolated from a freshwater lake located in the Black Forest, Germany, description of Silvanigrellaceae fam. nov., Silvanigrellales ord. nov., reclassification of the order Bdellovibrionales in the class Oligoflexia, reclassification of the families Bacteriovoracaceae and Halobacteriovoraceae in the new order Bacteriovoracales ord. nov., and reclassification of the family Pseudobacteriovoracaceae in the order Oligoflexiales.</title>
        <authorList>
            <person name="Hahn M.W."/>
            <person name="Schmidt J."/>
            <person name="Koll U."/>
            <person name="Rohde M."/>
            <person name="Verbag S."/>
            <person name="Pitt A."/>
            <person name="Nakai R."/>
            <person name="Naganuma T."/>
            <person name="Lang E."/>
        </authorList>
    </citation>
    <scope>NUCLEOTIDE SEQUENCE [LARGE SCALE GENOMIC DNA]</scope>
    <source>
        <strain evidence="1 2">MWH-Nonnen-W8red</strain>
    </source>
</reference>
<evidence type="ECO:0000313" key="1">
    <source>
        <dbReference type="EMBL" id="APJ03728.1"/>
    </source>
</evidence>